<name>A0A7T9UIA7_9GAMM</name>
<organism evidence="1 2">
    <name type="scientific">Acinetobacter ursingii</name>
    <dbReference type="NCBI Taxonomy" id="108980"/>
    <lineage>
        <taxon>Bacteria</taxon>
        <taxon>Pseudomonadati</taxon>
        <taxon>Pseudomonadota</taxon>
        <taxon>Gammaproteobacteria</taxon>
        <taxon>Moraxellales</taxon>
        <taxon>Moraxellaceae</taxon>
        <taxon>Acinetobacter</taxon>
    </lineage>
</organism>
<proteinExistence type="predicted"/>
<dbReference type="Proteomes" id="UP000595320">
    <property type="component" value="Chromosome"/>
</dbReference>
<dbReference type="EMBL" id="CP068176">
    <property type="protein sequence ID" value="QQT86302.1"/>
    <property type="molecule type" value="Genomic_DNA"/>
</dbReference>
<evidence type="ECO:0000313" key="1">
    <source>
        <dbReference type="EMBL" id="QQT86302.1"/>
    </source>
</evidence>
<evidence type="ECO:0000313" key="2">
    <source>
        <dbReference type="Proteomes" id="UP000595320"/>
    </source>
</evidence>
<sequence>MTIFDLEQYKQQCFDQLAEKICQSPENYLDFDSVSDVYKAKWLQDFPKGATWAVSGLDDGADEFYILIQYQTRYKIKKLSIEMKQGHYKIDMNVSSIGDKSELR</sequence>
<dbReference type="AlphaFoldDB" id="A0A7T9UIA7"/>
<protein>
    <submittedName>
        <fullName evidence="1">Uncharacterized protein</fullName>
    </submittedName>
</protein>
<gene>
    <name evidence="1" type="ORF">I6I53_15810</name>
</gene>
<accession>A0A7T9UIA7</accession>
<dbReference type="RefSeq" id="WP_201686663.1">
    <property type="nucleotide sequence ID" value="NZ_CP068176.1"/>
</dbReference>
<reference evidence="1 2" key="1">
    <citation type="submission" date="2021-01" db="EMBL/GenBank/DDBJ databases">
        <title>FDA dAtabase for Regulatory Grade micrObial Sequences (FDA-ARGOS): Supporting development and validation of Infectious Disease Dx tests.</title>
        <authorList>
            <person name="Sproer C."/>
            <person name="Gronow S."/>
            <person name="Severitt S."/>
            <person name="Schroder I."/>
            <person name="Tallon L."/>
            <person name="Sadzewicz L."/>
            <person name="Zhao X."/>
            <person name="Boylan J."/>
            <person name="Ott S."/>
            <person name="Bowen H."/>
            <person name="Vavikolanu K."/>
            <person name="Mehta A."/>
            <person name="Aluvathingal J."/>
            <person name="Nadendla S."/>
            <person name="Lowell S."/>
            <person name="Myers T."/>
            <person name="Yan Y."/>
            <person name="Sichtig H."/>
        </authorList>
    </citation>
    <scope>NUCLEOTIDE SEQUENCE [LARGE SCALE GENOMIC DNA]</scope>
    <source>
        <strain evidence="1 2">FDAARGOS_1096</strain>
    </source>
</reference>